<keyword evidence="2" id="KW-1185">Reference proteome</keyword>
<name>A0ABX0UU05_9HYPH</name>
<comment type="caution">
    <text evidence="1">The sequence shown here is derived from an EMBL/GenBank/DDBJ whole genome shotgun (WGS) entry which is preliminary data.</text>
</comment>
<protein>
    <submittedName>
        <fullName evidence="1">Uncharacterized protein</fullName>
    </submittedName>
</protein>
<dbReference type="Proteomes" id="UP001429580">
    <property type="component" value="Unassembled WGS sequence"/>
</dbReference>
<accession>A0ABX0UU05</accession>
<evidence type="ECO:0000313" key="1">
    <source>
        <dbReference type="EMBL" id="NIJ56437.1"/>
    </source>
</evidence>
<proteinExistence type="predicted"/>
<gene>
    <name evidence="1" type="ORF">FHS82_000250</name>
</gene>
<reference evidence="1 2" key="1">
    <citation type="submission" date="2020-03" db="EMBL/GenBank/DDBJ databases">
        <title>Genomic Encyclopedia of Type Strains, Phase IV (KMG-IV): sequencing the most valuable type-strain genomes for metagenomic binning, comparative biology and taxonomic classification.</title>
        <authorList>
            <person name="Goeker M."/>
        </authorList>
    </citation>
    <scope>NUCLEOTIDE SEQUENCE [LARGE SCALE GENOMIC DNA]</scope>
    <source>
        <strain evidence="1 2">DSM 103870</strain>
    </source>
</reference>
<organism evidence="1 2">
    <name type="scientific">Pseudochelatococcus lubricantis</name>
    <dbReference type="NCBI Taxonomy" id="1538102"/>
    <lineage>
        <taxon>Bacteria</taxon>
        <taxon>Pseudomonadati</taxon>
        <taxon>Pseudomonadota</taxon>
        <taxon>Alphaproteobacteria</taxon>
        <taxon>Hyphomicrobiales</taxon>
        <taxon>Chelatococcaceae</taxon>
        <taxon>Pseudochelatococcus</taxon>
    </lineage>
</organism>
<evidence type="ECO:0000313" key="2">
    <source>
        <dbReference type="Proteomes" id="UP001429580"/>
    </source>
</evidence>
<dbReference type="EMBL" id="JAASQI010000001">
    <property type="protein sequence ID" value="NIJ56437.1"/>
    <property type="molecule type" value="Genomic_DNA"/>
</dbReference>
<sequence>MLLINRADAIFIIEDIAKRGGNRCCRIASNKPALLP</sequence>